<dbReference type="Gene3D" id="1.25.40.10">
    <property type="entry name" value="Tetratricopeptide repeat domain"/>
    <property type="match status" value="1"/>
</dbReference>
<evidence type="ECO:0000256" key="1">
    <source>
        <dbReference type="PROSITE-ProRule" id="PRU00339"/>
    </source>
</evidence>
<dbReference type="SMART" id="SM00028">
    <property type="entry name" value="TPR"/>
    <property type="match status" value="1"/>
</dbReference>
<evidence type="ECO:0000313" key="5">
    <source>
        <dbReference type="Proteomes" id="UP000609651"/>
    </source>
</evidence>
<feature type="compositionally biased region" description="Polar residues" evidence="2">
    <location>
        <begin position="343"/>
        <end position="357"/>
    </location>
</feature>
<feature type="repeat" description="TPR" evidence="1">
    <location>
        <begin position="880"/>
        <end position="913"/>
    </location>
</feature>
<feature type="region of interest" description="Disordered" evidence="2">
    <location>
        <begin position="30"/>
        <end position="60"/>
    </location>
</feature>
<feature type="compositionally biased region" description="Pro residues" evidence="2">
    <location>
        <begin position="38"/>
        <end position="52"/>
    </location>
</feature>
<accession>A0ABX1VCF3</accession>
<protein>
    <recommendedName>
        <fullName evidence="6">Tetratricopeptide repeat protein</fullName>
    </recommendedName>
</protein>
<dbReference type="SUPFAM" id="SSF48452">
    <property type="entry name" value="TPR-like"/>
    <property type="match status" value="1"/>
</dbReference>
<feature type="region of interest" description="Disordered" evidence="2">
    <location>
        <begin position="299"/>
        <end position="362"/>
    </location>
</feature>
<dbReference type="InterPro" id="IPR011989">
    <property type="entry name" value="ARM-like"/>
</dbReference>
<name>A0ABX1VCF3_9PLAN</name>
<dbReference type="PROSITE" id="PS50005">
    <property type="entry name" value="TPR"/>
    <property type="match status" value="1"/>
</dbReference>
<keyword evidence="1" id="KW-0802">TPR repeat</keyword>
<feature type="chain" id="PRO_5045106984" description="Tetratricopeptide repeat protein" evidence="3">
    <location>
        <begin position="28"/>
        <end position="1045"/>
    </location>
</feature>
<dbReference type="InterPro" id="IPR019734">
    <property type="entry name" value="TPR_rpt"/>
</dbReference>
<keyword evidence="5" id="KW-1185">Reference proteome</keyword>
<keyword evidence="3" id="KW-0732">Signal</keyword>
<reference evidence="4 5" key="1">
    <citation type="journal article" date="2020" name="Syst. Appl. Microbiol.">
        <title>Alienimonas chondri sp. nov., a novel planctomycete isolated from the biofilm of the red alga Chondrus crispus.</title>
        <authorList>
            <person name="Vitorino I."/>
            <person name="Albuquerque L."/>
            <person name="Wiegand S."/>
            <person name="Kallscheuer N."/>
            <person name="da Costa M.S."/>
            <person name="Lobo-da-Cunha A."/>
            <person name="Jogler C."/>
            <person name="Lage O.M."/>
        </authorList>
    </citation>
    <scope>NUCLEOTIDE SEQUENCE [LARGE SCALE GENOMIC DNA]</scope>
    <source>
        <strain evidence="4 5">LzC2</strain>
    </source>
</reference>
<gene>
    <name evidence="4" type="ORF">LzC2_18870</name>
</gene>
<sequence>MNNVTAARLLAALASSALLFAPGNAVGQDDLFDDPFEEPAPPSAVAPSPFPPGSAEKVDQPDPMTARLEAARVVLTAEGVADPLPQPGPLLVAFERASLPGARNNTGTVRTLSGVVRALNTGLVPVHLGPGTTLTANGQVLLPNVLPDDLRGYSSNDIRGEAADWESYRTVDPGSVAEFPAAFVNLPGSPNHLPASLTLTVPYVVGGTLDPPNEDGVSDDEVEGGEAKTVTLDVAAYHRGLADLAIERTGPQQALAVVRVRGELTYLGRFAALSALRSLADDGVRRGVLLWENVVRDDATGEGEDGENEAAEGEGAWQPTVPALSEAPVDALGRSGFDPARQSRFSEFGSSRSTGSPPMQAGFTEFARAPGLLDPQDREADDGPAPAGASFVDLNSRRAALLAGGMANGSQGPAADFGNFHDDATSAVSEVLESALRTLDAEDAEALIRSAEPLVLPAALRHAGPNLAESRVPLLIEYTQSSSAPVRSAAAAALGAFDREDARSALAALVTNAEDPKLAADAAESLAVSRFPKAQTALAATLTDGAPGVPAEVFGVLADHSDPAWEDLLVKLAGDASGDPAVRVAALRAVVAGRSSAADRLLAEAIAGEDEVAARAAFEALGQRSDPASRAMAERYALAALRTAAEEGRTLDGRITEYLLQNRPPGAAEPLWTLFENAPDDSRAETIKLLAAIAPAAGEPGSAETVGGRLADAWEPADRQARMAILSAVADLAPDRLPELAGEALKSGDQMFEATASAALETAGVDPDVWDQLVIDAFQASEQADAAGRLATALIARATPATRGAVLEGRWDENPVRRAAADAAMSELTQYGPGKAFFIRGMLTAAADSDGDDLPDGGAEPHRASLRYLDIAVRLDPTLAAGWSQRAFSRGQAGELEGARDDYRRALELDPYDNLAMTGLAILEIELGGDVDAGLARGEAGLKKYPDDALFAYNMACVYGVAAKSLADKKDAESVERFETYRDKAREHLVRSYRLGLDGDRHRHHASTDPDLDTLHGDPVFEKIIAGTLPPAQDADEDDSEVVPE</sequence>
<organism evidence="4 5">
    <name type="scientific">Alienimonas chondri</name>
    <dbReference type="NCBI Taxonomy" id="2681879"/>
    <lineage>
        <taxon>Bacteria</taxon>
        <taxon>Pseudomonadati</taxon>
        <taxon>Planctomycetota</taxon>
        <taxon>Planctomycetia</taxon>
        <taxon>Planctomycetales</taxon>
        <taxon>Planctomycetaceae</taxon>
        <taxon>Alienimonas</taxon>
    </lineage>
</organism>
<evidence type="ECO:0000313" key="4">
    <source>
        <dbReference type="EMBL" id="NNJ25812.1"/>
    </source>
</evidence>
<evidence type="ECO:0000256" key="3">
    <source>
        <dbReference type="SAM" id="SignalP"/>
    </source>
</evidence>
<proteinExistence type="predicted"/>
<dbReference type="InterPro" id="IPR011990">
    <property type="entry name" value="TPR-like_helical_dom_sf"/>
</dbReference>
<dbReference type="Proteomes" id="UP000609651">
    <property type="component" value="Unassembled WGS sequence"/>
</dbReference>
<comment type="caution">
    <text evidence="4">The sequence shown here is derived from an EMBL/GenBank/DDBJ whole genome shotgun (WGS) entry which is preliminary data.</text>
</comment>
<dbReference type="Gene3D" id="1.25.10.10">
    <property type="entry name" value="Leucine-rich Repeat Variant"/>
    <property type="match status" value="1"/>
</dbReference>
<dbReference type="EMBL" id="WTPX01000050">
    <property type="protein sequence ID" value="NNJ25812.1"/>
    <property type="molecule type" value="Genomic_DNA"/>
</dbReference>
<dbReference type="InterPro" id="IPR016024">
    <property type="entry name" value="ARM-type_fold"/>
</dbReference>
<feature type="compositionally biased region" description="Acidic residues" evidence="2">
    <location>
        <begin position="300"/>
        <end position="312"/>
    </location>
</feature>
<evidence type="ECO:0000256" key="2">
    <source>
        <dbReference type="SAM" id="MobiDB-lite"/>
    </source>
</evidence>
<dbReference type="SUPFAM" id="SSF48371">
    <property type="entry name" value="ARM repeat"/>
    <property type="match status" value="1"/>
</dbReference>
<evidence type="ECO:0008006" key="6">
    <source>
        <dbReference type="Google" id="ProtNLM"/>
    </source>
</evidence>
<dbReference type="Pfam" id="PF13646">
    <property type="entry name" value="HEAT_2"/>
    <property type="match status" value="1"/>
</dbReference>
<feature type="signal peptide" evidence="3">
    <location>
        <begin position="1"/>
        <end position="27"/>
    </location>
</feature>